<dbReference type="Pfam" id="PF01926">
    <property type="entry name" value="MMR_HSR1"/>
    <property type="match status" value="1"/>
</dbReference>
<comment type="similarity">
    <text evidence="1">Belongs to the RelA/SpoT family.</text>
</comment>
<sequence>MLQIAVTGKPNVGKSSFFNSATLSEAEVAGYPFTTIDANKAVGHVVSTCPCTQLELTCSPRNSKCVEGKRLIPVELVDVAGLVPGAHEGRGLGNKFLDDMMQAKVLLHIIDASGSTDEEGRPCEAGSHDPLEDINFLQHEIVMWLMSILKKNWNRMVRKVMSEHLDFAKVIAEQFSGIGMALEDVIEAKRIITKDYDKWEDEDIITFLEDLLQRSKPTIIVANKADTPTAAENIKRLQEKYENVIPASAESELALVRAAEAGLISYVSGDSDFDVLDPEKLSSQQLKALEYIREHVLQKYGSTGVQEALNMAVFKVLDMIVVYPVEDEHKYCDQKGNVLPDAILIKKGSKPRDLAYVIHTDIGESFMHAIDAKKGMRVSGDYELEEGDIISIVCR</sequence>
<dbReference type="OrthoDB" id="5875at2157"/>
<dbReference type="NCBIfam" id="NF007171">
    <property type="entry name" value="PRK09602.1"/>
    <property type="match status" value="1"/>
</dbReference>
<dbReference type="EMBL" id="LT607756">
    <property type="protein sequence ID" value="SCG84659.1"/>
    <property type="molecule type" value="Genomic_DNA"/>
</dbReference>
<dbReference type="GeneID" id="30410937"/>
<accession>A0A1D3KZG5</accession>
<dbReference type="Pfam" id="PF08438">
    <property type="entry name" value="YGR210-like_G4"/>
    <property type="match status" value="1"/>
</dbReference>
<evidence type="ECO:0000259" key="3">
    <source>
        <dbReference type="PROSITE" id="PS51710"/>
    </source>
</evidence>
<organism evidence="4 5">
    <name type="scientific">Methanobacterium congolense</name>
    <dbReference type="NCBI Taxonomy" id="118062"/>
    <lineage>
        <taxon>Archaea</taxon>
        <taxon>Methanobacteriati</taxon>
        <taxon>Methanobacteriota</taxon>
        <taxon>Methanomada group</taxon>
        <taxon>Methanobacteria</taxon>
        <taxon>Methanobacteriales</taxon>
        <taxon>Methanobacteriaceae</taxon>
        <taxon>Methanobacterium</taxon>
    </lineage>
</organism>
<dbReference type="InterPro" id="IPR027417">
    <property type="entry name" value="P-loop_NTPase"/>
</dbReference>
<dbReference type="GO" id="GO:0005737">
    <property type="term" value="C:cytoplasm"/>
    <property type="evidence" value="ECO:0007669"/>
    <property type="project" value="TreeGrafter"/>
</dbReference>
<keyword evidence="2" id="KW-0547">Nucleotide-binding</keyword>
<reference evidence="4 5" key="1">
    <citation type="submission" date="2016-08" db="EMBL/GenBank/DDBJ databases">
        <authorList>
            <person name="Seilhamer J.J."/>
        </authorList>
    </citation>
    <scope>NUCLEOTIDE SEQUENCE [LARGE SCALE GENOMIC DNA]</scope>
    <source>
        <strain evidence="4">Buetzberg</strain>
    </source>
</reference>
<dbReference type="InterPro" id="IPR004095">
    <property type="entry name" value="TGS"/>
</dbReference>
<dbReference type="PATRIC" id="fig|129848.4.peg.75"/>
<dbReference type="SUPFAM" id="SSF52540">
    <property type="entry name" value="P-loop containing nucleoside triphosphate hydrolases"/>
    <property type="match status" value="1"/>
</dbReference>
<dbReference type="Gene3D" id="1.10.8.470">
    <property type="match status" value="1"/>
</dbReference>
<dbReference type="PANTHER" id="PTHR23305:SF1">
    <property type="entry name" value="OBG-TYPE G DOMAIN-CONTAINING PROTEIN"/>
    <property type="match status" value="1"/>
</dbReference>
<dbReference type="CDD" id="cd01669">
    <property type="entry name" value="TGS_MJ1332_like"/>
    <property type="match status" value="1"/>
</dbReference>
<feature type="domain" description="OBG-type G" evidence="3">
    <location>
        <begin position="2"/>
        <end position="265"/>
    </location>
</feature>
<keyword evidence="5" id="KW-1185">Reference proteome</keyword>
<dbReference type="PANTHER" id="PTHR23305">
    <property type="entry name" value="OBG GTPASE FAMILY"/>
    <property type="match status" value="1"/>
</dbReference>
<evidence type="ECO:0000313" key="4">
    <source>
        <dbReference type="EMBL" id="SCG84659.1"/>
    </source>
</evidence>
<protein>
    <submittedName>
        <fullName evidence="4">Putative GTP-binding protein MJ1332</fullName>
    </submittedName>
</protein>
<dbReference type="AlphaFoldDB" id="A0A1D3KZG5"/>
<dbReference type="InterPro" id="IPR012675">
    <property type="entry name" value="Beta-grasp_dom_sf"/>
</dbReference>
<dbReference type="KEGG" id="mcub:MCBB_0071"/>
<dbReference type="InterPro" id="IPR006073">
    <property type="entry name" value="GTP-bd"/>
</dbReference>
<dbReference type="Gene3D" id="3.40.50.300">
    <property type="entry name" value="P-loop containing nucleotide triphosphate hydrolases"/>
    <property type="match status" value="1"/>
</dbReference>
<dbReference type="FunFam" id="3.10.20.30:FF:000002">
    <property type="entry name" value="GTP pyrophosphokinase (RelA/SpoT)"/>
    <property type="match status" value="1"/>
</dbReference>
<evidence type="ECO:0000313" key="5">
    <source>
        <dbReference type="Proteomes" id="UP000094707"/>
    </source>
</evidence>
<dbReference type="Proteomes" id="UP000094707">
    <property type="component" value="Chromosome I"/>
</dbReference>
<gene>
    <name evidence="4" type="ORF">MCBB_0071</name>
</gene>
<dbReference type="CDD" id="cd01899">
    <property type="entry name" value="Ygr210"/>
    <property type="match status" value="1"/>
</dbReference>
<dbReference type="PROSITE" id="PS51710">
    <property type="entry name" value="G_OBG"/>
    <property type="match status" value="1"/>
</dbReference>
<dbReference type="InterPro" id="IPR031167">
    <property type="entry name" value="G_OBG"/>
</dbReference>
<dbReference type="SUPFAM" id="SSF81271">
    <property type="entry name" value="TGS-like"/>
    <property type="match status" value="1"/>
</dbReference>
<proteinExistence type="inferred from homology"/>
<dbReference type="GO" id="GO:0016887">
    <property type="term" value="F:ATP hydrolysis activity"/>
    <property type="evidence" value="ECO:0007669"/>
    <property type="project" value="TreeGrafter"/>
</dbReference>
<dbReference type="InterPro" id="IPR012676">
    <property type="entry name" value="TGS-like"/>
</dbReference>
<dbReference type="PRINTS" id="PR00326">
    <property type="entry name" value="GTP1OBG"/>
</dbReference>
<evidence type="ECO:0000256" key="2">
    <source>
        <dbReference type="ARBA" id="ARBA00022741"/>
    </source>
</evidence>
<dbReference type="InterPro" id="IPR013646">
    <property type="entry name" value="YGR210-like_G4"/>
</dbReference>
<dbReference type="Pfam" id="PF02824">
    <property type="entry name" value="TGS"/>
    <property type="match status" value="1"/>
</dbReference>
<dbReference type="GO" id="GO:0005525">
    <property type="term" value="F:GTP binding"/>
    <property type="evidence" value="ECO:0007669"/>
    <property type="project" value="InterPro"/>
</dbReference>
<evidence type="ECO:0000256" key="1">
    <source>
        <dbReference type="ARBA" id="ARBA00007476"/>
    </source>
</evidence>
<name>A0A1D3KZG5_9EURY</name>
<dbReference type="STRING" id="118062.MCBB_0071"/>
<dbReference type="RefSeq" id="WP_071905742.1">
    <property type="nucleotide sequence ID" value="NZ_LT607756.1"/>
</dbReference>
<dbReference type="Gene3D" id="3.10.20.30">
    <property type="match status" value="1"/>
</dbReference>